<dbReference type="Proteomes" id="UP001152320">
    <property type="component" value="Chromosome 9"/>
</dbReference>
<evidence type="ECO:0000256" key="1">
    <source>
        <dbReference type="SAM" id="Phobius"/>
    </source>
</evidence>
<dbReference type="PANTHER" id="PTHR10151">
    <property type="entry name" value="ECTONUCLEOTIDE PYROPHOSPHATASE/PHOSPHODIESTERASE"/>
    <property type="match status" value="1"/>
</dbReference>
<dbReference type="Gene3D" id="3.40.720.10">
    <property type="entry name" value="Alkaline Phosphatase, subunit A"/>
    <property type="match status" value="1"/>
</dbReference>
<keyword evidence="3" id="KW-1185">Reference proteome</keyword>
<keyword evidence="1" id="KW-0472">Membrane</keyword>
<dbReference type="PANTHER" id="PTHR10151:SF126">
    <property type="entry name" value="ECTONUCLEOTIDE PYROPHOSPHATASE_PHOSPHODIESTERASE FAMILY MEMBER 7-LIKE"/>
    <property type="match status" value="1"/>
</dbReference>
<name>A0A9Q1C0Z7_HOLLE</name>
<feature type="transmembrane region" description="Helical" evidence="1">
    <location>
        <begin position="453"/>
        <end position="472"/>
    </location>
</feature>
<dbReference type="Pfam" id="PF01663">
    <property type="entry name" value="Phosphodiest"/>
    <property type="match status" value="1"/>
</dbReference>
<gene>
    <name evidence="2" type="ORF">HOLleu_20318</name>
</gene>
<dbReference type="AlphaFoldDB" id="A0A9Q1C0Z7"/>
<comment type="caution">
    <text evidence="2">The sequence shown here is derived from an EMBL/GenBank/DDBJ whole genome shotgun (WGS) entry which is preliminary data.</text>
</comment>
<dbReference type="SUPFAM" id="SSF53649">
    <property type="entry name" value="Alkaline phosphatase-like"/>
    <property type="match status" value="1"/>
</dbReference>
<dbReference type="Gene3D" id="3.30.1360.180">
    <property type="match status" value="1"/>
</dbReference>
<keyword evidence="1" id="KW-0812">Transmembrane</keyword>
<keyword evidence="1" id="KW-1133">Transmembrane helix</keyword>
<protein>
    <submittedName>
        <fullName evidence="2">Ectonucleotide pyrophosphatase/phosphodiesterase family member 7</fullName>
    </submittedName>
</protein>
<dbReference type="CDD" id="cd16018">
    <property type="entry name" value="Enpp"/>
    <property type="match status" value="1"/>
</dbReference>
<dbReference type="InterPro" id="IPR017850">
    <property type="entry name" value="Alkaline_phosphatase_core_sf"/>
</dbReference>
<sequence length="485" mass="56088">MSLPKYSSLQQYQHNLAFHRKSSYTGPQYAMWSCVFCFTILCLCPMRTDCFLNTTKQKVLLVLVDGFRWDSFGLDLPSLRRFENDGVRADWLNSVFVSYLTPCAYSMTTGLYPESHGVIHYLYFNETTHTSTTRFEDVFNITEFFDTGVEPLWVTAKLAGKKVASVMWMGTAVPIKGIMSDRVIYHSYYRWSYKNYSMTARVKDAVSWLAEEDFDLALVYLDQPDWVLHENRIETERAQSAFWEVDETLNALLDEADRRGLWDTLNVIITSDHGHVNVDPKKYIILTDYIDEEDIDFSVMYGSVLFQLTPKGGAKDKVLRALQSAHPALYVYSKEEFPEHFHYANHPRNLPIIGYVEVGWHVHMHPFDPSKDSLHSQSDHGYDPFSMEMRAIFYARGPAFKNNYRARALEMVDIYPMVCDILNVEAAPNNGSRERYVSMMKETQDNNWNNTRLLLVTISLAAVVYFAINFCLPPKRVTTKSKKAD</sequence>
<dbReference type="EMBL" id="JAIZAY010000009">
    <property type="protein sequence ID" value="KAJ8036367.1"/>
    <property type="molecule type" value="Genomic_DNA"/>
</dbReference>
<evidence type="ECO:0000313" key="2">
    <source>
        <dbReference type="EMBL" id="KAJ8036367.1"/>
    </source>
</evidence>
<accession>A0A9Q1C0Z7</accession>
<dbReference type="OrthoDB" id="415411at2759"/>
<evidence type="ECO:0000313" key="3">
    <source>
        <dbReference type="Proteomes" id="UP001152320"/>
    </source>
</evidence>
<proteinExistence type="predicted"/>
<organism evidence="2 3">
    <name type="scientific">Holothuria leucospilota</name>
    <name type="common">Black long sea cucumber</name>
    <name type="synonym">Mertensiothuria leucospilota</name>
    <dbReference type="NCBI Taxonomy" id="206669"/>
    <lineage>
        <taxon>Eukaryota</taxon>
        <taxon>Metazoa</taxon>
        <taxon>Echinodermata</taxon>
        <taxon>Eleutherozoa</taxon>
        <taxon>Echinozoa</taxon>
        <taxon>Holothuroidea</taxon>
        <taxon>Aspidochirotacea</taxon>
        <taxon>Aspidochirotida</taxon>
        <taxon>Holothuriidae</taxon>
        <taxon>Holothuria</taxon>
    </lineage>
</organism>
<dbReference type="InterPro" id="IPR002591">
    <property type="entry name" value="Phosphodiest/P_Trfase"/>
</dbReference>
<reference evidence="2" key="1">
    <citation type="submission" date="2021-10" db="EMBL/GenBank/DDBJ databases">
        <title>Tropical sea cucumber genome reveals ecological adaptation and Cuvierian tubules defense mechanism.</title>
        <authorList>
            <person name="Chen T."/>
        </authorList>
    </citation>
    <scope>NUCLEOTIDE SEQUENCE</scope>
    <source>
        <strain evidence="2">Nanhai2018</strain>
        <tissue evidence="2">Muscle</tissue>
    </source>
</reference>